<keyword evidence="3" id="KW-1185">Reference proteome</keyword>
<reference evidence="2 3" key="1">
    <citation type="submission" date="2020-02" db="EMBL/GenBank/DDBJ databases">
        <authorList>
            <person name="Li X.-J."/>
            <person name="Feng X.-M."/>
        </authorList>
    </citation>
    <scope>NUCLEOTIDE SEQUENCE [LARGE SCALE GENOMIC DNA]</scope>
    <source>
        <strain evidence="2 3">CGMCC 4.7225</strain>
    </source>
</reference>
<evidence type="ECO:0008006" key="4">
    <source>
        <dbReference type="Google" id="ProtNLM"/>
    </source>
</evidence>
<feature type="transmembrane region" description="Helical" evidence="1">
    <location>
        <begin position="37"/>
        <end position="57"/>
    </location>
</feature>
<evidence type="ECO:0000313" key="3">
    <source>
        <dbReference type="Proteomes" id="UP000469185"/>
    </source>
</evidence>
<organism evidence="2 3">
    <name type="scientific">Phytoactinopolyspora alkaliphila</name>
    <dbReference type="NCBI Taxonomy" id="1783498"/>
    <lineage>
        <taxon>Bacteria</taxon>
        <taxon>Bacillati</taxon>
        <taxon>Actinomycetota</taxon>
        <taxon>Actinomycetes</taxon>
        <taxon>Jiangellales</taxon>
        <taxon>Jiangellaceae</taxon>
        <taxon>Phytoactinopolyspora</taxon>
    </lineage>
</organism>
<sequence>MSVWLVIALVGLGSYLFRVSMVLLVDQFGLPEWMGRASTFVAPAAFAALAASAIAAYAAGLDLLQAVPPLGAVAAAMVAVRLTGKPYMAVIAGMPALWILTALAGV</sequence>
<protein>
    <recommendedName>
        <fullName evidence="4">AzlD domain-containing protein</fullName>
    </recommendedName>
</protein>
<evidence type="ECO:0000313" key="2">
    <source>
        <dbReference type="EMBL" id="NED98139.1"/>
    </source>
</evidence>
<proteinExistence type="predicted"/>
<dbReference type="Proteomes" id="UP000469185">
    <property type="component" value="Unassembled WGS sequence"/>
</dbReference>
<dbReference type="EMBL" id="JAAGOB010000016">
    <property type="protein sequence ID" value="NED98139.1"/>
    <property type="molecule type" value="Genomic_DNA"/>
</dbReference>
<comment type="caution">
    <text evidence="2">The sequence shown here is derived from an EMBL/GenBank/DDBJ whole genome shotgun (WGS) entry which is preliminary data.</text>
</comment>
<keyword evidence="1" id="KW-0812">Transmembrane</keyword>
<feature type="transmembrane region" description="Helical" evidence="1">
    <location>
        <begin position="6"/>
        <end position="25"/>
    </location>
</feature>
<dbReference type="InterPro" id="IPR008407">
    <property type="entry name" value="Brnchd-chn_aa_trnsp_AzlD"/>
</dbReference>
<feature type="transmembrane region" description="Helical" evidence="1">
    <location>
        <begin position="87"/>
        <end position="105"/>
    </location>
</feature>
<keyword evidence="1" id="KW-0472">Membrane</keyword>
<accession>A0A6N9YTJ6</accession>
<dbReference type="Pfam" id="PF05437">
    <property type="entry name" value="AzlD"/>
    <property type="match status" value="1"/>
</dbReference>
<dbReference type="AlphaFoldDB" id="A0A6N9YTJ6"/>
<dbReference type="RefSeq" id="WP_163820921.1">
    <property type="nucleotide sequence ID" value="NZ_JAAGOB010000016.1"/>
</dbReference>
<gene>
    <name evidence="2" type="ORF">G1H11_22830</name>
</gene>
<evidence type="ECO:0000256" key="1">
    <source>
        <dbReference type="SAM" id="Phobius"/>
    </source>
</evidence>
<name>A0A6N9YTJ6_9ACTN</name>
<keyword evidence="1" id="KW-1133">Transmembrane helix</keyword>